<dbReference type="InterPro" id="IPR018289">
    <property type="entry name" value="MULE_transposase_dom"/>
</dbReference>
<dbReference type="GO" id="GO:0008270">
    <property type="term" value="F:zinc ion binding"/>
    <property type="evidence" value="ECO:0007669"/>
    <property type="project" value="UniProtKB-KW"/>
</dbReference>
<dbReference type="Pfam" id="PF04434">
    <property type="entry name" value="SWIM"/>
    <property type="match status" value="1"/>
</dbReference>
<keyword evidence="3" id="KW-0862">Zinc</keyword>
<evidence type="ECO:0000256" key="1">
    <source>
        <dbReference type="ARBA" id="ARBA00022723"/>
    </source>
</evidence>
<sequence length="534" mass="60735">MVLRCINQTCNWRVYATKMKNVDTYEIRKVELQHTCSVDDRAGYAEQATHSVIGEMLKSRFAGQGGGPCPQEIMQLMLGDHDVRISYWKAWRSREVALEYAKGSFATSYKLLPDYLHRIVIANPGTVAKLHTVFDSIVGHRFKYMFLALDACISGLKHMRNVIIIDGAHLRGKYAGCLFTASSQDGNYQVFPIVVAIIDGENDNAWEWFLQMLLEFIPNKTELVFVSDRHSSIYNAIAKVYPAAQHCACILHLKRNIRTYFKNKHLSYLVGKAARAFQISEFDDAFDEIKKINASCAKYLIEIGFEHWARVHFTGKRYNIMTSNVAETWNSVLREAREYPITHLVEYIRSKLMNWYAERRKVSQVCSGRLTPRVNEIVEENFEVSGGMLVSQINDLEFDVKEKNGSSYHVNLCTKSCTCFSFQSLLIPCPHAIAAAIKEKKSIEELVSSFYTVATLASAYADNILPISNNVNSSEVKINGEGEEVAIFPPASKRPPGRPRKTRILSTGEIRVSTFELIRVWSFQITINVTFFFC</sequence>
<dbReference type="EMBL" id="KZ863924">
    <property type="protein sequence ID" value="RIA05496.1"/>
    <property type="molecule type" value="Genomic_DNA"/>
</dbReference>
<proteinExistence type="predicted"/>
<keyword evidence="2 4" id="KW-0863">Zinc-finger</keyword>
<keyword evidence="1" id="KW-0479">Metal-binding</keyword>
<organism evidence="6">
    <name type="scientific">Brassica campestris</name>
    <name type="common">Field mustard</name>
    <dbReference type="NCBI Taxonomy" id="3711"/>
    <lineage>
        <taxon>Eukaryota</taxon>
        <taxon>Viridiplantae</taxon>
        <taxon>Streptophyta</taxon>
        <taxon>Embryophyta</taxon>
        <taxon>Tracheophyta</taxon>
        <taxon>Spermatophyta</taxon>
        <taxon>Magnoliopsida</taxon>
        <taxon>eudicotyledons</taxon>
        <taxon>Gunneridae</taxon>
        <taxon>Pentapetalae</taxon>
        <taxon>rosids</taxon>
        <taxon>malvids</taxon>
        <taxon>Brassicales</taxon>
        <taxon>Brassicaceae</taxon>
        <taxon>Brassiceae</taxon>
        <taxon>Brassica</taxon>
    </lineage>
</organism>
<dbReference type="InterPro" id="IPR007527">
    <property type="entry name" value="Znf_SWIM"/>
</dbReference>
<gene>
    <name evidence="6" type="ORF">BRARA_K00207</name>
</gene>
<dbReference type="AlphaFoldDB" id="A0A397KYK0"/>
<dbReference type="PROSITE" id="PS50966">
    <property type="entry name" value="ZF_SWIM"/>
    <property type="match status" value="1"/>
</dbReference>
<dbReference type="SMART" id="SM00575">
    <property type="entry name" value="ZnF_PMZ"/>
    <property type="match status" value="1"/>
</dbReference>
<accession>A0A397KYK0</accession>
<reference evidence="6" key="1">
    <citation type="submission" date="2018-06" db="EMBL/GenBank/DDBJ databases">
        <title>WGS assembly of Brassica rapa FPsc.</title>
        <authorList>
            <person name="Bowman J."/>
            <person name="Kohchi T."/>
            <person name="Yamato K."/>
            <person name="Jenkins J."/>
            <person name="Shu S."/>
            <person name="Ishizaki K."/>
            <person name="Yamaoka S."/>
            <person name="Nishihama R."/>
            <person name="Nakamura Y."/>
            <person name="Berger F."/>
            <person name="Adam C."/>
            <person name="Aki S."/>
            <person name="Althoff F."/>
            <person name="Araki T."/>
            <person name="Arteaga-Vazquez M."/>
            <person name="Balasubrmanian S."/>
            <person name="Bauer D."/>
            <person name="Boehm C."/>
            <person name="Briginshaw L."/>
            <person name="Caballero-Perez J."/>
            <person name="Catarino B."/>
            <person name="Chen F."/>
            <person name="Chiyoda S."/>
            <person name="Chovatia M."/>
            <person name="Davies K."/>
            <person name="Delmans M."/>
            <person name="Demura T."/>
            <person name="Dierschke T."/>
            <person name="Dolan L."/>
            <person name="Dorantes-Acosta A."/>
            <person name="Eklund D."/>
            <person name="Florent S."/>
            <person name="Flores-Sandoval E."/>
            <person name="Fujiyama A."/>
            <person name="Fukuzawa H."/>
            <person name="Galik B."/>
            <person name="Grimanelli D."/>
            <person name="Grimwood J."/>
            <person name="Grossniklaus U."/>
            <person name="Hamada T."/>
            <person name="Haseloff J."/>
            <person name="Hetherington A."/>
            <person name="Higo A."/>
            <person name="Hirakawa Y."/>
            <person name="Hundley H."/>
            <person name="Ikeda Y."/>
            <person name="Inoue K."/>
            <person name="Inoue S."/>
            <person name="Ishida S."/>
            <person name="Jia Q."/>
            <person name="Kakita M."/>
            <person name="Kanazawa T."/>
            <person name="Kawai Y."/>
            <person name="Kawashima T."/>
            <person name="Kennedy M."/>
            <person name="Kinose K."/>
            <person name="Kinoshita T."/>
            <person name="Kohara Y."/>
            <person name="Koide E."/>
            <person name="Komatsu K."/>
            <person name="Kopischke S."/>
            <person name="Kubo M."/>
            <person name="Kyozuka J."/>
            <person name="Lagercrantz U."/>
            <person name="Lin S."/>
            <person name="Lindquist E."/>
            <person name="Lipzen A."/>
            <person name="Lu C."/>
            <person name="Luna E."/>
            <person name="Martienssen R."/>
            <person name="Minamino N."/>
            <person name="Mizutani M."/>
            <person name="Mizutani M."/>
            <person name="Mochizuki N."/>
            <person name="Monte I."/>
            <person name="Mosher R."/>
            <person name="Nagasaki H."/>
            <person name="Nakagami H."/>
            <person name="Naramoto S."/>
            <person name="Nishitani K."/>
            <person name="Ohtani M."/>
            <person name="Okamoto T."/>
            <person name="Okumura M."/>
            <person name="Phillips J."/>
            <person name="Pollak B."/>
            <person name="Reinders A."/>
            <person name="Roevekamp M."/>
            <person name="Sano R."/>
            <person name="Sawa S."/>
            <person name="Schmid M."/>
            <person name="Shirakawa M."/>
            <person name="Solano R."/>
            <person name="Spunde A."/>
            <person name="Suetsugu N."/>
            <person name="Sugano S."/>
            <person name="Sugiyama A."/>
            <person name="Sun R."/>
            <person name="Suzuki Y."/>
            <person name="Takenaka M."/>
            <person name="Takezawa D."/>
            <person name="Tomogane H."/>
            <person name="Tsuzuki M."/>
            <person name="Ueda T."/>
            <person name="Umeda M."/>
            <person name="Ward J."/>
            <person name="Watanabe Y."/>
            <person name="Yazaki K."/>
            <person name="Yokoyama R."/>
            <person name="Yoshitake Y."/>
            <person name="Yotsui I."/>
            <person name="Zachgo S."/>
            <person name="Schmutz J."/>
        </authorList>
    </citation>
    <scope>NUCLEOTIDE SEQUENCE [LARGE SCALE GENOMIC DNA]</scope>
</reference>
<feature type="domain" description="SWIM-type" evidence="5">
    <location>
        <begin position="408"/>
        <end position="440"/>
    </location>
</feature>
<name>A0A397KYK0_BRACM</name>
<dbReference type="Proteomes" id="UP000264353">
    <property type="component" value="Unassembled WGS sequence"/>
</dbReference>
<evidence type="ECO:0000256" key="4">
    <source>
        <dbReference type="PROSITE-ProRule" id="PRU00325"/>
    </source>
</evidence>
<evidence type="ECO:0000256" key="3">
    <source>
        <dbReference type="ARBA" id="ARBA00022833"/>
    </source>
</evidence>
<evidence type="ECO:0000256" key="2">
    <source>
        <dbReference type="ARBA" id="ARBA00022771"/>
    </source>
</evidence>
<evidence type="ECO:0000313" key="6">
    <source>
        <dbReference type="EMBL" id="RIA05496.1"/>
    </source>
</evidence>
<dbReference type="PANTHER" id="PTHR31973:SF113">
    <property type="entry name" value="PROTEIN FAR1-RELATED SEQUENCE 5-LIKE"/>
    <property type="match status" value="1"/>
</dbReference>
<evidence type="ECO:0000259" key="5">
    <source>
        <dbReference type="PROSITE" id="PS50966"/>
    </source>
</evidence>
<protein>
    <recommendedName>
        <fullName evidence="5">SWIM-type domain-containing protein</fullName>
    </recommendedName>
</protein>
<dbReference type="InterPro" id="IPR006564">
    <property type="entry name" value="Znf_PMZ"/>
</dbReference>
<dbReference type="PANTHER" id="PTHR31973">
    <property type="entry name" value="POLYPROTEIN, PUTATIVE-RELATED"/>
    <property type="match status" value="1"/>
</dbReference>
<dbReference type="Pfam" id="PF10551">
    <property type="entry name" value="MULE"/>
    <property type="match status" value="1"/>
</dbReference>